<keyword evidence="4" id="KW-0479">Metal-binding</keyword>
<comment type="cofactor">
    <cofactor evidence="1">
        <name>heme b</name>
        <dbReference type="ChEBI" id="CHEBI:60344"/>
    </cofactor>
</comment>
<comment type="similarity">
    <text evidence="7">Belongs to the chloroperoxidase family.</text>
</comment>
<feature type="transmembrane region" description="Helical" evidence="9">
    <location>
        <begin position="27"/>
        <end position="45"/>
    </location>
</feature>
<keyword evidence="9" id="KW-0812">Transmembrane</keyword>
<feature type="domain" description="Heme haloperoxidase family profile" evidence="10">
    <location>
        <begin position="1"/>
        <end position="191"/>
    </location>
</feature>
<sequence length="235" mass="25852">MANHGYINRDGKNLSAFHIVRGLKACYGLSTPLALFLSYVGFAILKRVRPIDLYHIGKHGAVEHDASLAHHNTPMGHKYAPIEIDHTLVTELINDAKYTQDGAPNAEAGKLMSAVDVARARVRREKLSKPLDGVHAEIARGEMAIILGVWETKSNDKVGVPSEWLQRWIGHEKLPEGWKPTHKQGLLDTVKRAKAIRAAMEEMRSAEAKNAPMTPISLDEKTSSPTSGDSVEAKL</sequence>
<evidence type="ECO:0000313" key="11">
    <source>
        <dbReference type="EMBL" id="KAF9447324.1"/>
    </source>
</evidence>
<evidence type="ECO:0000256" key="8">
    <source>
        <dbReference type="SAM" id="MobiDB-lite"/>
    </source>
</evidence>
<evidence type="ECO:0000259" key="10">
    <source>
        <dbReference type="PROSITE" id="PS51405"/>
    </source>
</evidence>
<dbReference type="EMBL" id="MU151205">
    <property type="protein sequence ID" value="KAF9447324.1"/>
    <property type="molecule type" value="Genomic_DNA"/>
</dbReference>
<keyword evidence="6" id="KW-0408">Iron</keyword>
<reference evidence="11" key="1">
    <citation type="submission" date="2020-11" db="EMBL/GenBank/DDBJ databases">
        <authorList>
            <consortium name="DOE Joint Genome Institute"/>
            <person name="Ahrendt S."/>
            <person name="Riley R."/>
            <person name="Andreopoulos W."/>
            <person name="Labutti K."/>
            <person name="Pangilinan J."/>
            <person name="Ruiz-Duenas F.J."/>
            <person name="Barrasa J.M."/>
            <person name="Sanchez-Garcia M."/>
            <person name="Camarero S."/>
            <person name="Miyauchi S."/>
            <person name="Serrano A."/>
            <person name="Linde D."/>
            <person name="Babiker R."/>
            <person name="Drula E."/>
            <person name="Ayuso-Fernandez I."/>
            <person name="Pacheco R."/>
            <person name="Padilla G."/>
            <person name="Ferreira P."/>
            <person name="Barriuso J."/>
            <person name="Kellner H."/>
            <person name="Castanera R."/>
            <person name="Alfaro M."/>
            <person name="Ramirez L."/>
            <person name="Pisabarro A.G."/>
            <person name="Kuo A."/>
            <person name="Tritt A."/>
            <person name="Lipzen A."/>
            <person name="He G."/>
            <person name="Yan M."/>
            <person name="Ng V."/>
            <person name="Cullen D."/>
            <person name="Martin F."/>
            <person name="Rosso M.-N."/>
            <person name="Henrissat B."/>
            <person name="Hibbett D."/>
            <person name="Martinez A.T."/>
            <person name="Grigoriev I.V."/>
        </authorList>
    </citation>
    <scope>NUCLEOTIDE SEQUENCE</scope>
    <source>
        <strain evidence="11">MF-IS2</strain>
    </source>
</reference>
<dbReference type="SUPFAM" id="SSF47571">
    <property type="entry name" value="Cloroperoxidase"/>
    <property type="match status" value="1"/>
</dbReference>
<dbReference type="InterPro" id="IPR000028">
    <property type="entry name" value="Chloroperoxidase"/>
</dbReference>
<keyword evidence="2" id="KW-0575">Peroxidase</keyword>
<evidence type="ECO:0000313" key="12">
    <source>
        <dbReference type="Proteomes" id="UP000807342"/>
    </source>
</evidence>
<evidence type="ECO:0000256" key="6">
    <source>
        <dbReference type="ARBA" id="ARBA00023004"/>
    </source>
</evidence>
<dbReference type="AlphaFoldDB" id="A0A9P6C3C1"/>
<feature type="region of interest" description="Disordered" evidence="8">
    <location>
        <begin position="203"/>
        <end position="235"/>
    </location>
</feature>
<keyword evidence="12" id="KW-1185">Reference proteome</keyword>
<dbReference type="InterPro" id="IPR036851">
    <property type="entry name" value="Chloroperoxidase-like_sf"/>
</dbReference>
<evidence type="ECO:0000256" key="2">
    <source>
        <dbReference type="ARBA" id="ARBA00022559"/>
    </source>
</evidence>
<evidence type="ECO:0000256" key="7">
    <source>
        <dbReference type="ARBA" id="ARBA00025795"/>
    </source>
</evidence>
<keyword evidence="9" id="KW-0472">Membrane</keyword>
<dbReference type="Pfam" id="PF01328">
    <property type="entry name" value="Peroxidase_2"/>
    <property type="match status" value="1"/>
</dbReference>
<organism evidence="11 12">
    <name type="scientific">Macrolepiota fuliginosa MF-IS2</name>
    <dbReference type="NCBI Taxonomy" id="1400762"/>
    <lineage>
        <taxon>Eukaryota</taxon>
        <taxon>Fungi</taxon>
        <taxon>Dikarya</taxon>
        <taxon>Basidiomycota</taxon>
        <taxon>Agaricomycotina</taxon>
        <taxon>Agaricomycetes</taxon>
        <taxon>Agaricomycetidae</taxon>
        <taxon>Agaricales</taxon>
        <taxon>Agaricineae</taxon>
        <taxon>Agaricaceae</taxon>
        <taxon>Macrolepiota</taxon>
    </lineage>
</organism>
<evidence type="ECO:0000256" key="4">
    <source>
        <dbReference type="ARBA" id="ARBA00022723"/>
    </source>
</evidence>
<gene>
    <name evidence="11" type="ORF">P691DRAFT_802600</name>
</gene>
<protein>
    <recommendedName>
        <fullName evidence="10">Heme haloperoxidase family profile domain-containing protein</fullName>
    </recommendedName>
</protein>
<comment type="caution">
    <text evidence="11">The sequence shown here is derived from an EMBL/GenBank/DDBJ whole genome shotgun (WGS) entry which is preliminary data.</text>
</comment>
<dbReference type="PANTHER" id="PTHR33577">
    <property type="entry name" value="STERIGMATOCYSTIN BIOSYNTHESIS PEROXIDASE STCC-RELATED"/>
    <property type="match status" value="1"/>
</dbReference>
<dbReference type="GO" id="GO:0004601">
    <property type="term" value="F:peroxidase activity"/>
    <property type="evidence" value="ECO:0007669"/>
    <property type="project" value="UniProtKB-KW"/>
</dbReference>
<dbReference type="Proteomes" id="UP000807342">
    <property type="component" value="Unassembled WGS sequence"/>
</dbReference>
<dbReference type="PROSITE" id="PS51405">
    <property type="entry name" value="HEME_HALOPEROXIDASE"/>
    <property type="match status" value="1"/>
</dbReference>
<dbReference type="OrthoDB" id="407298at2759"/>
<dbReference type="Gene3D" id="1.10.489.10">
    <property type="entry name" value="Chloroperoxidase-like"/>
    <property type="match status" value="1"/>
</dbReference>
<dbReference type="PANTHER" id="PTHR33577:SF18">
    <property type="entry name" value="HEME HALOPEROXIDASE FAMILY PROFILE DOMAIN-CONTAINING PROTEIN"/>
    <property type="match status" value="1"/>
</dbReference>
<evidence type="ECO:0000256" key="1">
    <source>
        <dbReference type="ARBA" id="ARBA00001970"/>
    </source>
</evidence>
<name>A0A9P6C3C1_9AGAR</name>
<dbReference type="GO" id="GO:0046872">
    <property type="term" value="F:metal ion binding"/>
    <property type="evidence" value="ECO:0007669"/>
    <property type="project" value="UniProtKB-KW"/>
</dbReference>
<keyword evidence="9" id="KW-1133">Transmembrane helix</keyword>
<accession>A0A9P6C3C1</accession>
<keyword evidence="5" id="KW-0560">Oxidoreductase</keyword>
<keyword evidence="3" id="KW-0349">Heme</keyword>
<evidence type="ECO:0000256" key="5">
    <source>
        <dbReference type="ARBA" id="ARBA00023002"/>
    </source>
</evidence>
<evidence type="ECO:0000256" key="9">
    <source>
        <dbReference type="SAM" id="Phobius"/>
    </source>
</evidence>
<proteinExistence type="inferred from homology"/>
<evidence type="ECO:0000256" key="3">
    <source>
        <dbReference type="ARBA" id="ARBA00022617"/>
    </source>
</evidence>